<dbReference type="RefSeq" id="WP_237853388.1">
    <property type="nucleotide sequence ID" value="NZ_JAKLWS010000008.1"/>
</dbReference>
<dbReference type="Gene3D" id="1.10.3910.10">
    <property type="entry name" value="SP0561-like"/>
    <property type="match status" value="1"/>
</dbReference>
<evidence type="ECO:0000313" key="7">
    <source>
        <dbReference type="Proteomes" id="UP001165366"/>
    </source>
</evidence>
<evidence type="ECO:0000256" key="1">
    <source>
        <dbReference type="ARBA" id="ARBA00004496"/>
    </source>
</evidence>
<gene>
    <name evidence="6" type="primary">ric</name>
    <name evidence="6" type="ORF">L6773_08235</name>
</gene>
<organism evidence="6 7">
    <name type="scientific">Rhodohalobacter sulfatireducens</name>
    <dbReference type="NCBI Taxonomy" id="2911366"/>
    <lineage>
        <taxon>Bacteria</taxon>
        <taxon>Pseudomonadati</taxon>
        <taxon>Balneolota</taxon>
        <taxon>Balneolia</taxon>
        <taxon>Balneolales</taxon>
        <taxon>Balneolaceae</taxon>
        <taxon>Rhodohalobacter</taxon>
    </lineage>
</organism>
<reference evidence="6" key="2">
    <citation type="submission" date="2024-05" db="EMBL/GenBank/DDBJ databases">
        <title>Rhodohalobacter halophilus gen. nov., sp. nov., a moderately halophilic member of the family Balneolaceae.</title>
        <authorList>
            <person name="Xia J."/>
        </authorList>
    </citation>
    <scope>NUCLEOTIDE SEQUENCE</scope>
    <source>
        <strain evidence="6">WB101</strain>
    </source>
</reference>
<dbReference type="PANTHER" id="PTHR36438">
    <property type="entry name" value="IRON-SULFUR CLUSTER REPAIR PROTEIN YTFE"/>
    <property type="match status" value="1"/>
</dbReference>
<dbReference type="InterPro" id="IPR038062">
    <property type="entry name" value="ScdA-like_N_sf"/>
</dbReference>
<reference evidence="6" key="1">
    <citation type="submission" date="2022-01" db="EMBL/GenBank/DDBJ databases">
        <authorList>
            <person name="Wang Y."/>
        </authorList>
    </citation>
    <scope>NUCLEOTIDE SEQUENCE</scope>
    <source>
        <strain evidence="6">WB101</strain>
    </source>
</reference>
<dbReference type="Pfam" id="PF01814">
    <property type="entry name" value="Hemerythrin"/>
    <property type="match status" value="1"/>
</dbReference>
<keyword evidence="4" id="KW-0408">Iron</keyword>
<evidence type="ECO:0000256" key="3">
    <source>
        <dbReference type="ARBA" id="ARBA00022723"/>
    </source>
</evidence>
<dbReference type="InterPro" id="IPR012312">
    <property type="entry name" value="Hemerythrin-like"/>
</dbReference>
<dbReference type="Proteomes" id="UP001165366">
    <property type="component" value="Unassembled WGS sequence"/>
</dbReference>
<evidence type="ECO:0000259" key="5">
    <source>
        <dbReference type="Pfam" id="PF01814"/>
    </source>
</evidence>
<keyword evidence="2" id="KW-0963">Cytoplasm</keyword>
<proteinExistence type="predicted"/>
<keyword evidence="7" id="KW-1185">Reference proteome</keyword>
<dbReference type="Gene3D" id="1.20.120.520">
    <property type="entry name" value="nmb1532 protein domain like"/>
    <property type="match status" value="1"/>
</dbReference>
<dbReference type="InterPro" id="IPR019903">
    <property type="entry name" value="RIC_family"/>
</dbReference>
<protein>
    <submittedName>
        <fullName evidence="6">Iron-sulfur cluster repair di-iron protein</fullName>
    </submittedName>
</protein>
<feature type="domain" description="Hemerythrin-like" evidence="5">
    <location>
        <begin position="84"/>
        <end position="235"/>
    </location>
</feature>
<dbReference type="EMBL" id="JAKLWS010000008">
    <property type="protein sequence ID" value="MCG2588548.1"/>
    <property type="molecule type" value="Genomic_DNA"/>
</dbReference>
<name>A0ABS9KCK8_9BACT</name>
<comment type="caution">
    <text evidence="6">The sequence shown here is derived from an EMBL/GenBank/DDBJ whole genome shotgun (WGS) entry which is preliminary data.</text>
</comment>
<evidence type="ECO:0000256" key="2">
    <source>
        <dbReference type="ARBA" id="ARBA00022490"/>
    </source>
</evidence>
<keyword evidence="3" id="KW-0479">Metal-binding</keyword>
<dbReference type="NCBIfam" id="TIGR03652">
    <property type="entry name" value="FeS_repair_RIC"/>
    <property type="match status" value="1"/>
</dbReference>
<dbReference type="Pfam" id="PF04405">
    <property type="entry name" value="ScdA_N"/>
    <property type="match status" value="1"/>
</dbReference>
<comment type="subcellular location">
    <subcellularLocation>
        <location evidence="1">Cytoplasm</location>
    </subcellularLocation>
</comment>
<dbReference type="PANTHER" id="PTHR36438:SF1">
    <property type="entry name" value="IRON-SULFUR CLUSTER REPAIR PROTEIN YTFE"/>
    <property type="match status" value="1"/>
</dbReference>
<sequence length="243" mass="27919">MNQIESLKEKRIGDIVAKNYHTAGVFREFGIDFCCGGGDRLADACDKKGIRIHTVTEQLKPLFRKSKQHELNYSDWSPAFLIDYIISTHHKFVRKKTDEISAYAKKVAGVHGEHYPENVSIYKMFVELSHELIEHLEAEEKRVFPLIKQIEQDINNGTNPSQGDLESLRLEIENMVEDREEAGNIMAGIRTLSNDFQTPEDACATYRILYQNLAGFEEDLHKHVHLENNILFRKAENFLANVA</sequence>
<accession>A0ABS9KCK8</accession>
<evidence type="ECO:0000256" key="4">
    <source>
        <dbReference type="ARBA" id="ARBA00023004"/>
    </source>
</evidence>
<evidence type="ECO:0000313" key="6">
    <source>
        <dbReference type="EMBL" id="MCG2588548.1"/>
    </source>
</evidence>